<comment type="caution">
    <text evidence="1">The sequence shown here is derived from an EMBL/GenBank/DDBJ whole genome shotgun (WGS) entry which is preliminary data.</text>
</comment>
<sequence length="70" mass="8062">MPVCIGFAPLWMRTAMESHWRLKKARSIPIHDCCPVLAIPLLFRSSLRHFVESFGRCLDLPPRLTLCVQV</sequence>
<dbReference type="Proteomes" id="UP001432027">
    <property type="component" value="Unassembled WGS sequence"/>
</dbReference>
<evidence type="ECO:0000313" key="1">
    <source>
        <dbReference type="EMBL" id="GMS79672.1"/>
    </source>
</evidence>
<keyword evidence="2" id="KW-1185">Reference proteome</keyword>
<accession>A0AAV5SAP1</accession>
<dbReference type="EMBL" id="BTSX01000001">
    <property type="protein sequence ID" value="GMS79672.1"/>
    <property type="molecule type" value="Genomic_DNA"/>
</dbReference>
<organism evidence="1 2">
    <name type="scientific">Pristionchus entomophagus</name>
    <dbReference type="NCBI Taxonomy" id="358040"/>
    <lineage>
        <taxon>Eukaryota</taxon>
        <taxon>Metazoa</taxon>
        <taxon>Ecdysozoa</taxon>
        <taxon>Nematoda</taxon>
        <taxon>Chromadorea</taxon>
        <taxon>Rhabditida</taxon>
        <taxon>Rhabditina</taxon>
        <taxon>Diplogasteromorpha</taxon>
        <taxon>Diplogasteroidea</taxon>
        <taxon>Neodiplogasteridae</taxon>
        <taxon>Pristionchus</taxon>
    </lineage>
</organism>
<gene>
    <name evidence="1" type="ORF">PENTCL1PPCAC_1847</name>
</gene>
<protein>
    <submittedName>
        <fullName evidence="1">Uncharacterized protein</fullName>
    </submittedName>
</protein>
<proteinExistence type="predicted"/>
<dbReference type="AlphaFoldDB" id="A0AAV5SAP1"/>
<name>A0AAV5SAP1_9BILA</name>
<reference evidence="1" key="1">
    <citation type="submission" date="2023-10" db="EMBL/GenBank/DDBJ databases">
        <title>Genome assembly of Pristionchus species.</title>
        <authorList>
            <person name="Yoshida K."/>
            <person name="Sommer R.J."/>
        </authorList>
    </citation>
    <scope>NUCLEOTIDE SEQUENCE</scope>
    <source>
        <strain evidence="1">RS0144</strain>
    </source>
</reference>
<evidence type="ECO:0000313" key="2">
    <source>
        <dbReference type="Proteomes" id="UP001432027"/>
    </source>
</evidence>